<dbReference type="CDD" id="cd00614">
    <property type="entry name" value="CGS_like"/>
    <property type="match status" value="1"/>
</dbReference>
<proteinExistence type="inferred from homology"/>
<dbReference type="InterPro" id="IPR006234">
    <property type="entry name" value="O-succ-hSer_sulfhydrylase"/>
</dbReference>
<gene>
    <name evidence="3" type="primary">metZ</name>
    <name evidence="6" type="ORF">C4900_03790</name>
</gene>
<feature type="modified residue" description="N6-(pyridoxal phosphate)lysine" evidence="3 4">
    <location>
        <position position="200"/>
    </location>
</feature>
<evidence type="ECO:0000256" key="4">
    <source>
        <dbReference type="PIRSR" id="PIRSR001434-2"/>
    </source>
</evidence>
<dbReference type="PIRSF" id="PIRSF001434">
    <property type="entry name" value="CGS"/>
    <property type="match status" value="1"/>
</dbReference>
<dbReference type="InterPro" id="IPR015421">
    <property type="entry name" value="PyrdxlP-dep_Trfase_major"/>
</dbReference>
<dbReference type="PANTHER" id="PTHR11808:SF80">
    <property type="entry name" value="CYSTATHIONINE GAMMA-LYASE"/>
    <property type="match status" value="1"/>
</dbReference>
<dbReference type="GO" id="GO:0016765">
    <property type="term" value="F:transferase activity, transferring alkyl or aryl (other than methyl) groups"/>
    <property type="evidence" value="ECO:0007669"/>
    <property type="project" value="UniProtKB-UniRule"/>
</dbReference>
<dbReference type="PANTHER" id="PTHR11808">
    <property type="entry name" value="TRANS-SULFURATION ENZYME FAMILY MEMBER"/>
    <property type="match status" value="1"/>
</dbReference>
<keyword evidence="3" id="KW-0808">Transferase</keyword>
<keyword evidence="7" id="KW-1185">Reference proteome</keyword>
<dbReference type="EC" id="2.5.1.-" evidence="3"/>
<dbReference type="Pfam" id="PF01053">
    <property type="entry name" value="Cys_Met_Meta_PP"/>
    <property type="match status" value="1"/>
</dbReference>
<dbReference type="Gene3D" id="3.90.1150.10">
    <property type="entry name" value="Aspartate Aminotransferase, domain 1"/>
    <property type="match status" value="1"/>
</dbReference>
<dbReference type="NCBIfam" id="NF006003">
    <property type="entry name" value="PRK08133.1"/>
    <property type="match status" value="1"/>
</dbReference>
<evidence type="ECO:0000313" key="7">
    <source>
        <dbReference type="Proteomes" id="UP000253250"/>
    </source>
</evidence>
<evidence type="ECO:0000256" key="1">
    <source>
        <dbReference type="ARBA" id="ARBA00001933"/>
    </source>
</evidence>
<comment type="function">
    <text evidence="3">Catalyzes the formation of L-homocysteine from O-succinyl-L-homoserine (OSHS) and hydrogen sulfide.</text>
</comment>
<dbReference type="RefSeq" id="WP_114282339.1">
    <property type="nucleotide sequence ID" value="NZ_CP080624.1"/>
</dbReference>
<keyword evidence="3" id="KW-0486">Methionine biosynthesis</keyword>
<evidence type="ECO:0000256" key="2">
    <source>
        <dbReference type="ARBA" id="ARBA00022898"/>
    </source>
</evidence>
<dbReference type="SUPFAM" id="SSF53383">
    <property type="entry name" value="PLP-dependent transferases"/>
    <property type="match status" value="1"/>
</dbReference>
<keyword evidence="2 3" id="KW-0663">Pyridoxal phosphate</keyword>
<dbReference type="EMBL" id="PSYR01000001">
    <property type="protein sequence ID" value="RCN59515.1"/>
    <property type="molecule type" value="Genomic_DNA"/>
</dbReference>
<dbReference type="NCBIfam" id="TIGR01325">
    <property type="entry name" value="O_suc_HS_sulf"/>
    <property type="match status" value="1"/>
</dbReference>
<dbReference type="InterPro" id="IPR015424">
    <property type="entry name" value="PyrdxlP-dep_Trfase"/>
</dbReference>
<dbReference type="Gene3D" id="3.40.640.10">
    <property type="entry name" value="Type I PLP-dependent aspartate aminotransferase-like (Major domain)"/>
    <property type="match status" value="1"/>
</dbReference>
<dbReference type="GO" id="GO:0005737">
    <property type="term" value="C:cytoplasm"/>
    <property type="evidence" value="ECO:0007669"/>
    <property type="project" value="TreeGrafter"/>
</dbReference>
<comment type="catalytic activity">
    <reaction evidence="3">
        <text>O-succinyl-L-homoserine + hydrogen sulfide = L-homocysteine + succinate</text>
        <dbReference type="Rhea" id="RHEA:27826"/>
        <dbReference type="ChEBI" id="CHEBI:29919"/>
        <dbReference type="ChEBI" id="CHEBI:30031"/>
        <dbReference type="ChEBI" id="CHEBI:57661"/>
        <dbReference type="ChEBI" id="CHEBI:58199"/>
    </reaction>
</comment>
<dbReference type="HAMAP" id="MF_02056">
    <property type="entry name" value="MetZ"/>
    <property type="match status" value="1"/>
</dbReference>
<dbReference type="FunFam" id="3.40.640.10:FF:000046">
    <property type="entry name" value="Cystathionine gamma-lyase"/>
    <property type="match status" value="1"/>
</dbReference>
<comment type="pathway">
    <text evidence="3">Amino-acid biosynthesis; L-methionine biosynthesis via de novo pathway; L-homocysteine from O-succinyl-L-homoserine: step 1/1.</text>
</comment>
<sequence>METLAIHTGHHRTHEGEHSEPLFLTSSYVFDDAEQAADRFAGRAEGNIYSRTGNPTVRIFEERLAVLEGGERALATASGMAAILSVCMALLKAGDHVVVSQSVFGPSVALFQMFARFGVSTSFVALDDVPAWERACTDRTRLLFLETPSNPLCVLGDLVALAAIAHRHGAKLVVDNTFCTPALQRPLALGADLVVHSATKYIDGQGRALGGAIVGEERVVTGEIFPFVRTAGPVMSPFNAWIFLKGLETLSLRMKAHSETALALAEWLATQPLVERVYYPYLASHPQYDLARAQQSAGGGVVSFTLKDADARRAFAFVDGCRLLSRTANLGDTKTTVTHPATTTHGRLTPEARRAGGVEDGLIRLSIGLEDRDDLMADLETGLRAAAVVEGVR</sequence>
<name>A0A368HNC0_9GAMM</name>
<accession>A0A368HNC0</accession>
<dbReference type="GO" id="GO:0071268">
    <property type="term" value="P:homocysteine biosynthetic process"/>
    <property type="evidence" value="ECO:0007669"/>
    <property type="project" value="InterPro"/>
</dbReference>
<dbReference type="InterPro" id="IPR000277">
    <property type="entry name" value="Cys/Met-Metab_PyrdxlP-dep_enz"/>
</dbReference>
<comment type="cofactor">
    <cofactor evidence="1 3 5">
        <name>pyridoxal 5'-phosphate</name>
        <dbReference type="ChEBI" id="CHEBI:597326"/>
    </cofactor>
</comment>
<reference evidence="6 7" key="1">
    <citation type="submission" date="2018-02" db="EMBL/GenBank/DDBJ databases">
        <title>Insights into the biology of acidophilic members of the Acidiferrobacteraceae family derived from comparative genomic analyses.</title>
        <authorList>
            <person name="Issotta F."/>
            <person name="Thyssen C."/>
            <person name="Mena C."/>
            <person name="Moya A."/>
            <person name="Bellenberg S."/>
            <person name="Sproer C."/>
            <person name="Covarrubias P.C."/>
            <person name="Sand W."/>
            <person name="Quatrini R."/>
            <person name="Vera M."/>
        </authorList>
    </citation>
    <scope>NUCLEOTIDE SEQUENCE [LARGE SCALE GENOMIC DNA]</scope>
    <source>
        <strain evidence="7">m-1</strain>
    </source>
</reference>
<dbReference type="Proteomes" id="UP000253250">
    <property type="component" value="Unassembled WGS sequence"/>
</dbReference>
<dbReference type="InterPro" id="IPR054542">
    <property type="entry name" value="Cys_met_metab_PP"/>
</dbReference>
<organism evidence="6 7">
    <name type="scientific">Acidiferrobacter thiooxydans</name>
    <dbReference type="NCBI Taxonomy" id="163359"/>
    <lineage>
        <taxon>Bacteria</taxon>
        <taxon>Pseudomonadati</taxon>
        <taxon>Pseudomonadota</taxon>
        <taxon>Gammaproteobacteria</taxon>
        <taxon>Acidiferrobacterales</taxon>
        <taxon>Acidiferrobacteraceae</taxon>
        <taxon>Acidiferrobacter</taxon>
    </lineage>
</organism>
<dbReference type="GO" id="GO:0030170">
    <property type="term" value="F:pyridoxal phosphate binding"/>
    <property type="evidence" value="ECO:0007669"/>
    <property type="project" value="UniProtKB-UniRule"/>
</dbReference>
<protein>
    <recommendedName>
        <fullName evidence="3">O-succinylhomoserine sulfhydrylase</fullName>
        <shortName evidence="3">OSH sulfhydrylase</shortName>
        <shortName evidence="3">OSHS sulfhydrylase</shortName>
        <ecNumber evidence="3">2.5.1.-</ecNumber>
    </recommendedName>
</protein>
<dbReference type="GO" id="GO:0019346">
    <property type="term" value="P:transsulfuration"/>
    <property type="evidence" value="ECO:0007669"/>
    <property type="project" value="InterPro"/>
</dbReference>
<keyword evidence="3" id="KW-0028">Amino-acid biosynthesis</keyword>
<dbReference type="UniPathway" id="UPA00051">
    <property type="reaction ID" value="UER00449"/>
</dbReference>
<dbReference type="FunFam" id="3.90.1150.10:FF:000033">
    <property type="entry name" value="Cystathionine gamma-synthase"/>
    <property type="match status" value="1"/>
</dbReference>
<evidence type="ECO:0000256" key="5">
    <source>
        <dbReference type="RuleBase" id="RU362118"/>
    </source>
</evidence>
<dbReference type="GO" id="GO:0071266">
    <property type="term" value="P:'de novo' L-methionine biosynthetic process"/>
    <property type="evidence" value="ECO:0007669"/>
    <property type="project" value="UniProtKB-UniRule"/>
</dbReference>
<comment type="similarity">
    <text evidence="3">Belongs to the trans-sulfuration enzymes family. MetZ subfamily.</text>
</comment>
<comment type="caution">
    <text evidence="6">The sequence shown here is derived from an EMBL/GenBank/DDBJ whole genome shotgun (WGS) entry which is preliminary data.</text>
</comment>
<comment type="subunit">
    <text evidence="3">Homotetramer.</text>
</comment>
<dbReference type="InterPro" id="IPR015422">
    <property type="entry name" value="PyrdxlP-dep_Trfase_small"/>
</dbReference>
<dbReference type="PROSITE" id="PS00868">
    <property type="entry name" value="CYS_MET_METAB_PP"/>
    <property type="match status" value="1"/>
</dbReference>
<evidence type="ECO:0000313" key="6">
    <source>
        <dbReference type="EMBL" id="RCN59515.1"/>
    </source>
</evidence>
<dbReference type="OrthoDB" id="9805807at2"/>
<evidence type="ECO:0000256" key="3">
    <source>
        <dbReference type="HAMAP-Rule" id="MF_02056"/>
    </source>
</evidence>
<dbReference type="AlphaFoldDB" id="A0A368HNC0"/>
<dbReference type="GO" id="GO:0016846">
    <property type="term" value="F:carbon-sulfur lyase activity"/>
    <property type="evidence" value="ECO:0007669"/>
    <property type="project" value="TreeGrafter"/>
</dbReference>